<dbReference type="Pfam" id="PF02464">
    <property type="entry name" value="CinA"/>
    <property type="match status" value="1"/>
</dbReference>
<feature type="domain" description="CinA C-terminal" evidence="1">
    <location>
        <begin position="8"/>
        <end position="161"/>
    </location>
</feature>
<proteinExistence type="predicted"/>
<reference evidence="2" key="1">
    <citation type="submission" date="2022-12" db="EMBL/GenBank/DDBJ databases">
        <title>Paraconexibacter alkalitolerans sp. nov. and Baekduia alba sp. nov., isolated from soil and emended description of the genera Paraconexibacter (Chun et al., 2020) and Baekduia (An et al., 2020).</title>
        <authorList>
            <person name="Vieira S."/>
            <person name="Huber K.J."/>
            <person name="Geppert A."/>
            <person name="Wolf J."/>
            <person name="Neumann-Schaal M."/>
            <person name="Muesken M."/>
            <person name="Overmann J."/>
        </authorList>
    </citation>
    <scope>NUCLEOTIDE SEQUENCE</scope>
    <source>
        <strain evidence="2">AEG42_29</strain>
    </source>
</reference>
<protein>
    <submittedName>
        <fullName evidence="2">Nicotinamide-nucleotide amidohydrolase PncC</fullName>
        <ecNumber evidence="2">3.5.1.42</ecNumber>
    </submittedName>
</protein>
<evidence type="ECO:0000259" key="1">
    <source>
        <dbReference type="Pfam" id="PF02464"/>
    </source>
</evidence>
<dbReference type="NCBIfam" id="TIGR00199">
    <property type="entry name" value="PncC_domain"/>
    <property type="match status" value="1"/>
</dbReference>
<dbReference type="GO" id="GO:0019159">
    <property type="term" value="F:nicotinamide-nucleotide amidase activity"/>
    <property type="evidence" value="ECO:0007669"/>
    <property type="project" value="UniProtKB-EC"/>
</dbReference>
<dbReference type="RefSeq" id="WP_354698472.1">
    <property type="nucleotide sequence ID" value="NZ_CP114014.1"/>
</dbReference>
<sequence>MLTDDLTTAAATVASSLIARGHSIAVTESSAGGLISASLLSVGGASAYYRGGVVVYTLEGARASIGGVVPLNPGVRSASEPFAQYLAASAAAKFGTEWAIGETGAAGPGGNPYGDPAGHAWLAVAGPDGAGATEHVLTGSEDRVANMQAFALRALRLLAAQLG</sequence>
<dbReference type="EMBL" id="CP114014">
    <property type="protein sequence ID" value="XAY07273.1"/>
    <property type="molecule type" value="Genomic_DNA"/>
</dbReference>
<dbReference type="KEGG" id="parq:DSM112329_04154"/>
<accession>A0AAU7B053</accession>
<evidence type="ECO:0000313" key="2">
    <source>
        <dbReference type="EMBL" id="XAY07273.1"/>
    </source>
</evidence>
<dbReference type="InterPro" id="IPR008136">
    <property type="entry name" value="CinA_C"/>
</dbReference>
<dbReference type="SUPFAM" id="SSF142433">
    <property type="entry name" value="CinA-like"/>
    <property type="match status" value="1"/>
</dbReference>
<name>A0AAU7B053_9ACTN</name>
<dbReference type="Gene3D" id="3.90.950.20">
    <property type="entry name" value="CinA-like"/>
    <property type="match status" value="1"/>
</dbReference>
<keyword evidence="2" id="KW-0378">Hydrolase</keyword>
<dbReference type="EC" id="3.5.1.42" evidence="2"/>
<gene>
    <name evidence="2" type="primary">pncC</name>
    <name evidence="2" type="ORF">DSM112329_04154</name>
</gene>
<dbReference type="AlphaFoldDB" id="A0AAU7B053"/>
<dbReference type="InterPro" id="IPR036653">
    <property type="entry name" value="CinA-like_C"/>
</dbReference>
<organism evidence="2">
    <name type="scientific">Paraconexibacter sp. AEG42_29</name>
    <dbReference type="NCBI Taxonomy" id="2997339"/>
    <lineage>
        <taxon>Bacteria</taxon>
        <taxon>Bacillati</taxon>
        <taxon>Actinomycetota</taxon>
        <taxon>Thermoleophilia</taxon>
        <taxon>Solirubrobacterales</taxon>
        <taxon>Paraconexibacteraceae</taxon>
        <taxon>Paraconexibacter</taxon>
    </lineage>
</organism>